<accession>A0ABV0UXG9</accession>
<feature type="transmembrane region" description="Helical" evidence="1">
    <location>
        <begin position="87"/>
        <end position="109"/>
    </location>
</feature>
<evidence type="ECO:0000313" key="3">
    <source>
        <dbReference type="Proteomes" id="UP001482620"/>
    </source>
</evidence>
<dbReference type="EMBL" id="JAHRIQ010085045">
    <property type="protein sequence ID" value="MEQ2249389.1"/>
    <property type="molecule type" value="Genomic_DNA"/>
</dbReference>
<keyword evidence="1" id="KW-1133">Transmembrane helix</keyword>
<name>A0ABV0UXG9_9TELE</name>
<evidence type="ECO:0000313" key="2">
    <source>
        <dbReference type="EMBL" id="MEQ2249389.1"/>
    </source>
</evidence>
<sequence length="118" mass="13524">MLSCAAFKNSSLMHQKSNFPGLFLTYLGWEGSHDVSQEHKDTPSSCTRPIFYAPLVPPSALAILCLLALLLFYTLSIHLSAFFLRLLCLHVLLFSHLFLLTFTLALYLVDYRTFYFRL</sequence>
<organism evidence="2 3">
    <name type="scientific">Ilyodon furcidens</name>
    <name type="common">goldbreast splitfin</name>
    <dbReference type="NCBI Taxonomy" id="33524"/>
    <lineage>
        <taxon>Eukaryota</taxon>
        <taxon>Metazoa</taxon>
        <taxon>Chordata</taxon>
        <taxon>Craniata</taxon>
        <taxon>Vertebrata</taxon>
        <taxon>Euteleostomi</taxon>
        <taxon>Actinopterygii</taxon>
        <taxon>Neopterygii</taxon>
        <taxon>Teleostei</taxon>
        <taxon>Neoteleostei</taxon>
        <taxon>Acanthomorphata</taxon>
        <taxon>Ovalentaria</taxon>
        <taxon>Atherinomorphae</taxon>
        <taxon>Cyprinodontiformes</taxon>
        <taxon>Goodeidae</taxon>
        <taxon>Ilyodon</taxon>
    </lineage>
</organism>
<dbReference type="Proteomes" id="UP001482620">
    <property type="component" value="Unassembled WGS sequence"/>
</dbReference>
<keyword evidence="3" id="KW-1185">Reference proteome</keyword>
<feature type="transmembrane region" description="Helical" evidence="1">
    <location>
        <begin position="50"/>
        <end position="75"/>
    </location>
</feature>
<gene>
    <name evidence="2" type="ORF">ILYODFUR_028649</name>
</gene>
<reference evidence="2 3" key="1">
    <citation type="submission" date="2021-06" db="EMBL/GenBank/DDBJ databases">
        <authorList>
            <person name="Palmer J.M."/>
        </authorList>
    </citation>
    <scope>NUCLEOTIDE SEQUENCE [LARGE SCALE GENOMIC DNA]</scope>
    <source>
        <strain evidence="3">if_2019</strain>
        <tissue evidence="2">Muscle</tissue>
    </source>
</reference>
<proteinExistence type="predicted"/>
<evidence type="ECO:0000256" key="1">
    <source>
        <dbReference type="SAM" id="Phobius"/>
    </source>
</evidence>
<protein>
    <submittedName>
        <fullName evidence="2">Uncharacterized protein</fullName>
    </submittedName>
</protein>
<comment type="caution">
    <text evidence="2">The sequence shown here is derived from an EMBL/GenBank/DDBJ whole genome shotgun (WGS) entry which is preliminary data.</text>
</comment>
<keyword evidence="1" id="KW-0472">Membrane</keyword>
<keyword evidence="1" id="KW-0812">Transmembrane</keyword>